<name>G0EJT7_BRAIP</name>
<gene>
    <name evidence="2" type="ordered locus">Bint_0577</name>
</gene>
<dbReference type="AlphaFoldDB" id="G0EJT7"/>
<evidence type="ECO:0000256" key="1">
    <source>
        <dbReference type="SAM" id="Phobius"/>
    </source>
</evidence>
<evidence type="ECO:0008006" key="4">
    <source>
        <dbReference type="Google" id="ProtNLM"/>
    </source>
</evidence>
<feature type="transmembrane region" description="Helical" evidence="1">
    <location>
        <begin position="56"/>
        <end position="75"/>
    </location>
</feature>
<dbReference type="KEGG" id="bip:Bint_0577"/>
<dbReference type="HOGENOM" id="CLU_1393995_0_0_12"/>
<organism evidence="2 3">
    <name type="scientific">Brachyspira intermedia (strain ATCC 51140 / PWS/A)</name>
    <name type="common">Serpulina intermedia</name>
    <dbReference type="NCBI Taxonomy" id="1045858"/>
    <lineage>
        <taxon>Bacteria</taxon>
        <taxon>Pseudomonadati</taxon>
        <taxon>Spirochaetota</taxon>
        <taxon>Spirochaetia</taxon>
        <taxon>Brachyspirales</taxon>
        <taxon>Brachyspiraceae</taxon>
        <taxon>Brachyspira</taxon>
    </lineage>
</organism>
<evidence type="ECO:0000313" key="3">
    <source>
        <dbReference type="Proteomes" id="UP000008522"/>
    </source>
</evidence>
<protein>
    <recommendedName>
        <fullName evidence="4">DUF304 domain-containing protein</fullName>
    </recommendedName>
</protein>
<dbReference type="PATRIC" id="fig|1045858.4.peg.577"/>
<dbReference type="EMBL" id="CP002874">
    <property type="protein sequence ID" value="AEM21206.1"/>
    <property type="molecule type" value="Genomic_DNA"/>
</dbReference>
<accession>G0EJT7</accession>
<dbReference type="GeneID" id="44969135"/>
<proteinExistence type="predicted"/>
<keyword evidence="1" id="KW-0812">Transmembrane</keyword>
<dbReference type="RefSeq" id="WP_014487052.1">
    <property type="nucleotide sequence ID" value="NC_017243.1"/>
</dbReference>
<dbReference type="Proteomes" id="UP000008522">
    <property type="component" value="Chromosome"/>
</dbReference>
<reference evidence="2 3" key="1">
    <citation type="journal article" date="2011" name="BMC Genomics">
        <title>Complete genome sequence of Brachyspira intermedia reveals unique genomic features in Brachyspira species and phage-mediated horizontal gene transfer.</title>
        <authorList>
            <person name="Hafstrom T."/>
            <person name="Jansson D.S."/>
            <person name="Segerman B."/>
        </authorList>
    </citation>
    <scope>NUCLEOTIDE SEQUENCE [LARGE SCALE GENOMIC DNA]</scope>
    <source>
        <strain evidence="3">ATCC 51140 / PWS/A</strain>
    </source>
</reference>
<keyword evidence="1" id="KW-0472">Membrane</keyword>
<sequence length="192" mass="23054">MNNENNKLHSDNKFSIKIYINNIRFFAVMMIGLIIAILLIDVLFTQNPDEDMKAAIIFVVSFFMFGVIILSIILIRSVIFKKASFILDDKGIYYNNLLVKSYIYVLWKEIKDLDIIGSYLFIYLKDPQTYYFRKFKGRIVSEDPLYIYLGDLDISNKFINSMFKFFDDNYRNIEDDDNNQEDDYKKYYRDYY</sequence>
<keyword evidence="3" id="KW-1185">Reference proteome</keyword>
<evidence type="ECO:0000313" key="2">
    <source>
        <dbReference type="EMBL" id="AEM21206.1"/>
    </source>
</evidence>
<keyword evidence="1" id="KW-1133">Transmembrane helix</keyword>
<feature type="transmembrane region" description="Helical" evidence="1">
    <location>
        <begin position="23"/>
        <end position="44"/>
    </location>
</feature>
<dbReference type="OrthoDB" id="308150at2"/>